<comment type="caution">
    <text evidence="1">The sequence shown here is derived from an EMBL/GenBank/DDBJ whole genome shotgun (WGS) entry which is preliminary data.</text>
</comment>
<evidence type="ECO:0000313" key="1">
    <source>
        <dbReference type="EMBL" id="KAI4370107.1"/>
    </source>
</evidence>
<proteinExistence type="predicted"/>
<keyword evidence="2" id="KW-1185">Reference proteome</keyword>
<protein>
    <submittedName>
        <fullName evidence="1">Uncharacterized protein</fullName>
    </submittedName>
</protein>
<accession>A0ACB9QTE5</accession>
<gene>
    <name evidence="1" type="ORF">MLD38_018488</name>
</gene>
<name>A0ACB9QTE5_9MYRT</name>
<organism evidence="1 2">
    <name type="scientific">Melastoma candidum</name>
    <dbReference type="NCBI Taxonomy" id="119954"/>
    <lineage>
        <taxon>Eukaryota</taxon>
        <taxon>Viridiplantae</taxon>
        <taxon>Streptophyta</taxon>
        <taxon>Embryophyta</taxon>
        <taxon>Tracheophyta</taxon>
        <taxon>Spermatophyta</taxon>
        <taxon>Magnoliopsida</taxon>
        <taxon>eudicotyledons</taxon>
        <taxon>Gunneridae</taxon>
        <taxon>Pentapetalae</taxon>
        <taxon>rosids</taxon>
        <taxon>malvids</taxon>
        <taxon>Myrtales</taxon>
        <taxon>Melastomataceae</taxon>
        <taxon>Melastomatoideae</taxon>
        <taxon>Melastomateae</taxon>
        <taxon>Melastoma</taxon>
    </lineage>
</organism>
<sequence length="79" mass="9429">MTGDLSILRNLVLQTDAQCIILVEKESYKEERTLMMQKGQRVEIESLYYHSYDFLGKYIMKKILQVDYSLQRLAFQCTR</sequence>
<dbReference type="EMBL" id="CM042884">
    <property type="protein sequence ID" value="KAI4370107.1"/>
    <property type="molecule type" value="Genomic_DNA"/>
</dbReference>
<evidence type="ECO:0000313" key="2">
    <source>
        <dbReference type="Proteomes" id="UP001057402"/>
    </source>
</evidence>
<dbReference type="Proteomes" id="UP001057402">
    <property type="component" value="Chromosome 5"/>
</dbReference>
<reference evidence="2" key="1">
    <citation type="journal article" date="2023" name="Front. Plant Sci.">
        <title>Chromosomal-level genome assembly of Melastoma candidum provides insights into trichome evolution.</title>
        <authorList>
            <person name="Zhong Y."/>
            <person name="Wu W."/>
            <person name="Sun C."/>
            <person name="Zou P."/>
            <person name="Liu Y."/>
            <person name="Dai S."/>
            <person name="Zhou R."/>
        </authorList>
    </citation>
    <scope>NUCLEOTIDE SEQUENCE [LARGE SCALE GENOMIC DNA]</scope>
</reference>